<keyword evidence="7" id="KW-0819">tRNA processing</keyword>
<dbReference type="AlphaFoldDB" id="A0A0C3KD86"/>
<keyword evidence="6" id="KW-0963">Cytoplasm</keyword>
<dbReference type="STRING" id="1051891.A0A0C3KD86"/>
<dbReference type="GO" id="GO:0002098">
    <property type="term" value="P:tRNA wobble uridine modification"/>
    <property type="evidence" value="ECO:0007669"/>
    <property type="project" value="InterPro"/>
</dbReference>
<accession>A0A0C3KD86</accession>
<organism evidence="9 10">
    <name type="scientific">Tulasnella calospora MUT 4182</name>
    <dbReference type="NCBI Taxonomy" id="1051891"/>
    <lineage>
        <taxon>Eukaryota</taxon>
        <taxon>Fungi</taxon>
        <taxon>Dikarya</taxon>
        <taxon>Basidiomycota</taxon>
        <taxon>Agaricomycotina</taxon>
        <taxon>Agaricomycetes</taxon>
        <taxon>Cantharellales</taxon>
        <taxon>Tulasnellaceae</taxon>
        <taxon>Tulasnella</taxon>
    </lineage>
</organism>
<evidence type="ECO:0000256" key="8">
    <source>
        <dbReference type="ARBA" id="ARBA00023242"/>
    </source>
</evidence>
<evidence type="ECO:0000256" key="5">
    <source>
        <dbReference type="ARBA" id="ARBA00020264"/>
    </source>
</evidence>
<dbReference type="GO" id="GO:0033588">
    <property type="term" value="C:elongator holoenzyme complex"/>
    <property type="evidence" value="ECO:0007669"/>
    <property type="project" value="InterPro"/>
</dbReference>
<dbReference type="GO" id="GO:0000049">
    <property type="term" value="F:tRNA binding"/>
    <property type="evidence" value="ECO:0007669"/>
    <property type="project" value="TreeGrafter"/>
</dbReference>
<keyword evidence="10" id="KW-1185">Reference proteome</keyword>
<evidence type="ECO:0000313" key="9">
    <source>
        <dbReference type="EMBL" id="KIO19378.1"/>
    </source>
</evidence>
<keyword evidence="8" id="KW-0539">Nucleus</keyword>
<comment type="pathway">
    <text evidence="3">tRNA modification; 5-methoxycarbonylmethyl-2-thiouridine-tRNA biosynthesis.</text>
</comment>
<protein>
    <recommendedName>
        <fullName evidence="5">Elongator complex protein 5</fullName>
    </recommendedName>
</protein>
<comment type="subcellular location">
    <subcellularLocation>
        <location evidence="2">Cytoplasm</location>
    </subcellularLocation>
    <subcellularLocation>
        <location evidence="1">Nucleus</location>
    </subcellularLocation>
</comment>
<dbReference type="Pfam" id="PF10483">
    <property type="entry name" value="Elong_Iki1"/>
    <property type="match status" value="1"/>
</dbReference>
<dbReference type="EMBL" id="KN823225">
    <property type="protein sequence ID" value="KIO19378.1"/>
    <property type="molecule type" value="Genomic_DNA"/>
</dbReference>
<evidence type="ECO:0000256" key="7">
    <source>
        <dbReference type="ARBA" id="ARBA00022694"/>
    </source>
</evidence>
<comment type="similarity">
    <text evidence="4">Belongs to the ELP5 family.</text>
</comment>
<dbReference type="Proteomes" id="UP000054248">
    <property type="component" value="Unassembled WGS sequence"/>
</dbReference>
<evidence type="ECO:0000256" key="4">
    <source>
        <dbReference type="ARBA" id="ARBA00009567"/>
    </source>
</evidence>
<dbReference type="GO" id="GO:0005634">
    <property type="term" value="C:nucleus"/>
    <property type="evidence" value="ECO:0007669"/>
    <property type="project" value="UniProtKB-SubCell"/>
</dbReference>
<evidence type="ECO:0000313" key="10">
    <source>
        <dbReference type="Proteomes" id="UP000054248"/>
    </source>
</evidence>
<reference evidence="9 10" key="1">
    <citation type="submission" date="2014-04" db="EMBL/GenBank/DDBJ databases">
        <authorList>
            <consortium name="DOE Joint Genome Institute"/>
            <person name="Kuo A."/>
            <person name="Girlanda M."/>
            <person name="Perotto S."/>
            <person name="Kohler A."/>
            <person name="Nagy L.G."/>
            <person name="Floudas D."/>
            <person name="Copeland A."/>
            <person name="Barry K.W."/>
            <person name="Cichocki N."/>
            <person name="Veneault-Fourrey C."/>
            <person name="LaButti K."/>
            <person name="Lindquist E.A."/>
            <person name="Lipzen A."/>
            <person name="Lundell T."/>
            <person name="Morin E."/>
            <person name="Murat C."/>
            <person name="Sun H."/>
            <person name="Tunlid A."/>
            <person name="Henrissat B."/>
            <person name="Grigoriev I.V."/>
            <person name="Hibbett D.S."/>
            <person name="Martin F."/>
            <person name="Nordberg H.P."/>
            <person name="Cantor M.N."/>
            <person name="Hua S.X."/>
        </authorList>
    </citation>
    <scope>NUCLEOTIDE SEQUENCE [LARGE SCALE GENOMIC DNA]</scope>
    <source>
        <strain evidence="9 10">MUT 4182</strain>
    </source>
</reference>
<dbReference type="GO" id="GO:0005829">
    <property type="term" value="C:cytosol"/>
    <property type="evidence" value="ECO:0007669"/>
    <property type="project" value="TreeGrafter"/>
</dbReference>
<gene>
    <name evidence="9" type="ORF">M407DRAFT_246187</name>
</gene>
<evidence type="ECO:0000256" key="2">
    <source>
        <dbReference type="ARBA" id="ARBA00004496"/>
    </source>
</evidence>
<dbReference type="UniPathway" id="UPA00988"/>
<reference evidence="10" key="2">
    <citation type="submission" date="2015-01" db="EMBL/GenBank/DDBJ databases">
        <title>Evolutionary Origins and Diversification of the Mycorrhizal Mutualists.</title>
        <authorList>
            <consortium name="DOE Joint Genome Institute"/>
            <consortium name="Mycorrhizal Genomics Consortium"/>
            <person name="Kohler A."/>
            <person name="Kuo A."/>
            <person name="Nagy L.G."/>
            <person name="Floudas D."/>
            <person name="Copeland A."/>
            <person name="Barry K.W."/>
            <person name="Cichocki N."/>
            <person name="Veneault-Fourrey C."/>
            <person name="LaButti K."/>
            <person name="Lindquist E.A."/>
            <person name="Lipzen A."/>
            <person name="Lundell T."/>
            <person name="Morin E."/>
            <person name="Murat C."/>
            <person name="Riley R."/>
            <person name="Ohm R."/>
            <person name="Sun H."/>
            <person name="Tunlid A."/>
            <person name="Henrissat B."/>
            <person name="Grigoriev I.V."/>
            <person name="Hibbett D.S."/>
            <person name="Martin F."/>
        </authorList>
    </citation>
    <scope>NUCLEOTIDE SEQUENCE [LARGE SCALE GENOMIC DNA]</scope>
    <source>
        <strain evidence="10">MUT 4182</strain>
    </source>
</reference>
<proteinExistence type="inferred from homology"/>
<sequence length="370" mass="40135">MVGQRGKETQLSTVLSNHGVPKSRSPLVIVQYDASVTPWPIVRHLLWNEAHEGHIICLTYNFTPAELAGPRSISQRTTMLDWTGYIPGYEDETTAGNSNPQQPMLDAIEKNLEQPLTILIDSIDTFRSDIESTSSTCLFVGEILEALSKSQHPTSRLVLPIPSQSLLLPHLTSTSISQNLTLLVLHSPYLVAHLSQSYLTSPPLDSAHPSDKFWSLFLPAAQRGEGEKLVLSGEGGAYRKMHEGIVEVVIRGGRKGVERTLEGWRVKDAGEANQKIEACLCGDLEVIKVAVVRAGASVARSSEATAEADVTHGLSFNLGLTSSQAEAKSKVALPYTMAAQQASSTAAVIHYDPDSADDMDDEDPDEDLDL</sequence>
<evidence type="ECO:0000256" key="3">
    <source>
        <dbReference type="ARBA" id="ARBA00005043"/>
    </source>
</evidence>
<evidence type="ECO:0000256" key="6">
    <source>
        <dbReference type="ARBA" id="ARBA00022490"/>
    </source>
</evidence>
<dbReference type="InterPro" id="IPR019519">
    <property type="entry name" value="Elp5"/>
</dbReference>
<dbReference type="HOGENOM" id="CLU_069162_0_0_1"/>
<dbReference type="PANTHER" id="PTHR15641">
    <property type="entry name" value="ELONGATOR COMPLEX PROTEIN 5"/>
    <property type="match status" value="1"/>
</dbReference>
<evidence type="ECO:0000256" key="1">
    <source>
        <dbReference type="ARBA" id="ARBA00004123"/>
    </source>
</evidence>
<dbReference type="PANTHER" id="PTHR15641:SF1">
    <property type="entry name" value="ELONGATOR COMPLEX PROTEIN 5"/>
    <property type="match status" value="1"/>
</dbReference>
<name>A0A0C3KD86_9AGAM</name>
<dbReference type="OrthoDB" id="166907at2759"/>